<feature type="chain" id="PRO_5039897059" evidence="2">
    <location>
        <begin position="20"/>
        <end position="160"/>
    </location>
</feature>
<keyword evidence="1" id="KW-1133">Transmembrane helix</keyword>
<evidence type="ECO:0000313" key="3">
    <source>
        <dbReference type="EMBL" id="KAG5673314.1"/>
    </source>
</evidence>
<gene>
    <name evidence="3" type="ORF">PVAND_003374</name>
</gene>
<keyword evidence="1" id="KW-0472">Membrane</keyword>
<dbReference type="AlphaFoldDB" id="A0A9J6BUB1"/>
<dbReference type="OrthoDB" id="10624037at2759"/>
<proteinExistence type="predicted"/>
<feature type="transmembrane region" description="Helical" evidence="1">
    <location>
        <begin position="127"/>
        <end position="146"/>
    </location>
</feature>
<protein>
    <submittedName>
        <fullName evidence="3">Uncharacterized protein</fullName>
    </submittedName>
</protein>
<evidence type="ECO:0000256" key="2">
    <source>
        <dbReference type="SAM" id="SignalP"/>
    </source>
</evidence>
<keyword evidence="1" id="KW-0812">Transmembrane</keyword>
<sequence>MKILLIFVIISHMSVINFAYVDLDTTTEIPIRFQKIPKNINFIKVDLNRDETLNEIDSITTTEQSTTKATDLILTKKMTTTPKAHLLNDHLNENFKDISTTEQISTTTTLNPSRQAKNNNTGNKTRWFFVGAAVGIVLSLIINYIYTFYKARSESSYHNL</sequence>
<reference evidence="3" key="1">
    <citation type="submission" date="2021-03" db="EMBL/GenBank/DDBJ databases">
        <title>Chromosome level genome of the anhydrobiotic midge Polypedilum vanderplanki.</title>
        <authorList>
            <person name="Yoshida Y."/>
            <person name="Kikawada T."/>
            <person name="Gusev O."/>
        </authorList>
    </citation>
    <scope>NUCLEOTIDE SEQUENCE</scope>
    <source>
        <strain evidence="3">NIAS01</strain>
        <tissue evidence="3">Whole body or cell culture</tissue>
    </source>
</reference>
<feature type="signal peptide" evidence="2">
    <location>
        <begin position="1"/>
        <end position="19"/>
    </location>
</feature>
<name>A0A9J6BUB1_POLVA</name>
<evidence type="ECO:0000313" key="4">
    <source>
        <dbReference type="Proteomes" id="UP001107558"/>
    </source>
</evidence>
<dbReference type="Proteomes" id="UP001107558">
    <property type="component" value="Chromosome 3"/>
</dbReference>
<dbReference type="EMBL" id="JADBJN010000003">
    <property type="protein sequence ID" value="KAG5673314.1"/>
    <property type="molecule type" value="Genomic_DNA"/>
</dbReference>
<comment type="caution">
    <text evidence="3">The sequence shown here is derived from an EMBL/GenBank/DDBJ whole genome shotgun (WGS) entry which is preliminary data.</text>
</comment>
<evidence type="ECO:0000256" key="1">
    <source>
        <dbReference type="SAM" id="Phobius"/>
    </source>
</evidence>
<organism evidence="3 4">
    <name type="scientific">Polypedilum vanderplanki</name>
    <name type="common">Sleeping chironomid midge</name>
    <dbReference type="NCBI Taxonomy" id="319348"/>
    <lineage>
        <taxon>Eukaryota</taxon>
        <taxon>Metazoa</taxon>
        <taxon>Ecdysozoa</taxon>
        <taxon>Arthropoda</taxon>
        <taxon>Hexapoda</taxon>
        <taxon>Insecta</taxon>
        <taxon>Pterygota</taxon>
        <taxon>Neoptera</taxon>
        <taxon>Endopterygota</taxon>
        <taxon>Diptera</taxon>
        <taxon>Nematocera</taxon>
        <taxon>Chironomoidea</taxon>
        <taxon>Chironomidae</taxon>
        <taxon>Chironominae</taxon>
        <taxon>Polypedilum</taxon>
        <taxon>Polypedilum</taxon>
    </lineage>
</organism>
<accession>A0A9J6BUB1</accession>
<keyword evidence="4" id="KW-1185">Reference proteome</keyword>
<keyword evidence="2" id="KW-0732">Signal</keyword>